<dbReference type="PANTHER" id="PTHR30026:SF20">
    <property type="entry name" value="OUTER MEMBRANE PROTEIN TOLC"/>
    <property type="match status" value="1"/>
</dbReference>
<evidence type="ECO:0000256" key="5">
    <source>
        <dbReference type="ARBA" id="ARBA00022692"/>
    </source>
</evidence>
<evidence type="ECO:0000256" key="1">
    <source>
        <dbReference type="ARBA" id="ARBA00004442"/>
    </source>
</evidence>
<dbReference type="Gene3D" id="1.20.1600.10">
    <property type="entry name" value="Outer membrane efflux proteins (OEP)"/>
    <property type="match status" value="1"/>
</dbReference>
<proteinExistence type="inferred from homology"/>
<keyword evidence="10" id="KW-1185">Reference proteome</keyword>
<protein>
    <submittedName>
        <fullName evidence="9">TolC family protein</fullName>
    </submittedName>
</protein>
<dbReference type="EMBL" id="JAKIKS010000020">
    <property type="protein sequence ID" value="MCL1124264.1"/>
    <property type="molecule type" value="Genomic_DNA"/>
</dbReference>
<reference evidence="9 10" key="1">
    <citation type="submission" date="2022-01" db="EMBL/GenBank/DDBJ databases">
        <title>Whole genome-based taxonomy of the Shewanellaceae.</title>
        <authorList>
            <person name="Martin-Rodriguez A.J."/>
        </authorList>
    </citation>
    <scope>NUCLEOTIDE SEQUENCE [LARGE SCALE GENOMIC DNA]</scope>
    <source>
        <strain evidence="9 10">DSM 17177</strain>
    </source>
</reference>
<dbReference type="InterPro" id="IPR003423">
    <property type="entry name" value="OMP_efflux"/>
</dbReference>
<evidence type="ECO:0000256" key="7">
    <source>
        <dbReference type="ARBA" id="ARBA00023237"/>
    </source>
</evidence>
<gene>
    <name evidence="9" type="ORF">L2764_07215</name>
</gene>
<evidence type="ECO:0000256" key="6">
    <source>
        <dbReference type="ARBA" id="ARBA00023136"/>
    </source>
</evidence>
<dbReference type="Pfam" id="PF02321">
    <property type="entry name" value="OEP"/>
    <property type="match status" value="2"/>
</dbReference>
<dbReference type="InterPro" id="IPR051906">
    <property type="entry name" value="TolC-like"/>
</dbReference>
<evidence type="ECO:0000313" key="9">
    <source>
        <dbReference type="EMBL" id="MCL1124264.1"/>
    </source>
</evidence>
<feature type="compositionally biased region" description="Low complexity" evidence="8">
    <location>
        <begin position="284"/>
        <end position="293"/>
    </location>
</feature>
<feature type="region of interest" description="Disordered" evidence="8">
    <location>
        <begin position="273"/>
        <end position="293"/>
    </location>
</feature>
<comment type="caution">
    <text evidence="9">The sequence shown here is derived from an EMBL/GenBank/DDBJ whole genome shotgun (WGS) entry which is preliminary data.</text>
</comment>
<accession>A0ABT0L985</accession>
<evidence type="ECO:0000256" key="8">
    <source>
        <dbReference type="SAM" id="MobiDB-lite"/>
    </source>
</evidence>
<keyword evidence="5" id="KW-0812">Transmembrane</keyword>
<organism evidence="9 10">
    <name type="scientific">Shewanella surugensis</name>
    <dbReference type="NCBI Taxonomy" id="212020"/>
    <lineage>
        <taxon>Bacteria</taxon>
        <taxon>Pseudomonadati</taxon>
        <taxon>Pseudomonadota</taxon>
        <taxon>Gammaproteobacteria</taxon>
        <taxon>Alteromonadales</taxon>
        <taxon>Shewanellaceae</taxon>
        <taxon>Shewanella</taxon>
    </lineage>
</organism>
<dbReference type="RefSeq" id="WP_248939545.1">
    <property type="nucleotide sequence ID" value="NZ_JAKIKS010000020.1"/>
</dbReference>
<dbReference type="SUPFAM" id="SSF56954">
    <property type="entry name" value="Outer membrane efflux proteins (OEP)"/>
    <property type="match status" value="1"/>
</dbReference>
<keyword evidence="3" id="KW-0813">Transport</keyword>
<dbReference type="PANTHER" id="PTHR30026">
    <property type="entry name" value="OUTER MEMBRANE PROTEIN TOLC"/>
    <property type="match status" value="1"/>
</dbReference>
<name>A0ABT0L985_9GAMM</name>
<evidence type="ECO:0000256" key="3">
    <source>
        <dbReference type="ARBA" id="ARBA00022448"/>
    </source>
</evidence>
<dbReference type="Proteomes" id="UP001203423">
    <property type="component" value="Unassembled WGS sequence"/>
</dbReference>
<keyword evidence="4" id="KW-1134">Transmembrane beta strand</keyword>
<comment type="similarity">
    <text evidence="2">Belongs to the outer membrane factor (OMF) (TC 1.B.17) family.</text>
</comment>
<evidence type="ECO:0000313" key="10">
    <source>
        <dbReference type="Proteomes" id="UP001203423"/>
    </source>
</evidence>
<keyword evidence="7" id="KW-0998">Cell outer membrane</keyword>
<evidence type="ECO:0000256" key="2">
    <source>
        <dbReference type="ARBA" id="ARBA00007613"/>
    </source>
</evidence>
<evidence type="ECO:0000256" key="4">
    <source>
        <dbReference type="ARBA" id="ARBA00022452"/>
    </source>
</evidence>
<keyword evidence="6" id="KW-0472">Membrane</keyword>
<sequence>MKTTFIITVFTVFSIPIEASSLIDIVNIAIDNNLSLKSAKKDYEANRYDIDIHRSKFLPSLSLNADTTWNENKEFQTTDQHITNDYNSNSYSLSLSQNIFNLNDIYTIKSTQIDVDISHLQTVQTEQEVIKQAATKYFDFLKNRSQIKATESEFSSSKSRFKKMQRNIQLGNTAKNEIYEVIAQKENIRNKLFTLKKERQVILNDLNNILQINKTPTFDLNKLTTFPQIKEPKKIFLKNAMYELNTSILISKKQLNQSKQNIRETQAEFSPTLTGDVSYRKDNSNNPSSNSPPDFGINESIVYSLNFHLPLSTGGSDLYTYRKNKIGYEKTHLDLIKSGEDSLQSFNNYIANINDFSRSLDSYSLIIKANYASYNGIKKAHKLGTRTITDLLSAESKLFNSIRDYESARYNYIIEIINLNKTVGLLNTHSIKSIMNDMVPLTDDLSSSPIPLHLIK</sequence>
<comment type="subcellular location">
    <subcellularLocation>
        <location evidence="1">Cell outer membrane</location>
    </subcellularLocation>
</comment>